<feature type="compositionally biased region" description="Acidic residues" evidence="1">
    <location>
        <begin position="359"/>
        <end position="371"/>
    </location>
</feature>
<gene>
    <name evidence="2" type="ORF">B0T21DRAFT_411501</name>
</gene>
<feature type="region of interest" description="Disordered" evidence="1">
    <location>
        <begin position="337"/>
        <end position="371"/>
    </location>
</feature>
<name>A0AA40BL96_9PEZI</name>
<evidence type="ECO:0000313" key="2">
    <source>
        <dbReference type="EMBL" id="KAK0736315.1"/>
    </source>
</evidence>
<evidence type="ECO:0000313" key="3">
    <source>
        <dbReference type="Proteomes" id="UP001172159"/>
    </source>
</evidence>
<keyword evidence="3" id="KW-1185">Reference proteome</keyword>
<dbReference type="EMBL" id="JAUKTV010000006">
    <property type="protein sequence ID" value="KAK0736315.1"/>
    <property type="molecule type" value="Genomic_DNA"/>
</dbReference>
<dbReference type="Proteomes" id="UP001172159">
    <property type="component" value="Unassembled WGS sequence"/>
</dbReference>
<organism evidence="2 3">
    <name type="scientific">Apiosordaria backusii</name>
    <dbReference type="NCBI Taxonomy" id="314023"/>
    <lineage>
        <taxon>Eukaryota</taxon>
        <taxon>Fungi</taxon>
        <taxon>Dikarya</taxon>
        <taxon>Ascomycota</taxon>
        <taxon>Pezizomycotina</taxon>
        <taxon>Sordariomycetes</taxon>
        <taxon>Sordariomycetidae</taxon>
        <taxon>Sordariales</taxon>
        <taxon>Lasiosphaeriaceae</taxon>
        <taxon>Apiosordaria</taxon>
    </lineage>
</organism>
<dbReference type="AlphaFoldDB" id="A0AA40BL96"/>
<accession>A0AA40BL96</accession>
<evidence type="ECO:0000256" key="1">
    <source>
        <dbReference type="SAM" id="MobiDB-lite"/>
    </source>
</evidence>
<protein>
    <submittedName>
        <fullName evidence="2">Uncharacterized protein</fullName>
    </submittedName>
</protein>
<sequence>MDEPIDLTNIDDSPVDLDEYLVPVVKPPTYRVPTHYYRNEYQPTIHNGPPPHQEVRQLDDKFIPVPPKPIHPSLMLQMRNDYEWSDVWGEVLSPYFLYPNFKVPTIRCFACARPLKIPLLQEPDGPFKLETDAEFEDAVVFRRPCLHLLGRDCAMAWLRYQYPTDNQTTYFRWINGEISPDDFDEELERKIKPIYDNDGSERTVFQACPICHQNIQVQSNYGDTTMDRDAAEYTWIGVKRVNLRAYEDIVNLEPNPMAKRILHMKVFYYKEVRHQEQTWSALNRLRVKAGLPEVGDVQGGPYNALDFAYLRNKKLQAILTNHVGDALFEKYRKRKADETAMEVDEEGQPQAKRPRRNGEDDDDDYMDWQYG</sequence>
<reference evidence="2" key="1">
    <citation type="submission" date="2023-06" db="EMBL/GenBank/DDBJ databases">
        <title>Genome-scale phylogeny and comparative genomics of the fungal order Sordariales.</title>
        <authorList>
            <consortium name="Lawrence Berkeley National Laboratory"/>
            <person name="Hensen N."/>
            <person name="Bonometti L."/>
            <person name="Westerberg I."/>
            <person name="Brannstrom I.O."/>
            <person name="Guillou S."/>
            <person name="Cros-Aarteil S."/>
            <person name="Calhoun S."/>
            <person name="Haridas S."/>
            <person name="Kuo A."/>
            <person name="Mondo S."/>
            <person name="Pangilinan J."/>
            <person name="Riley R."/>
            <person name="Labutti K."/>
            <person name="Andreopoulos B."/>
            <person name="Lipzen A."/>
            <person name="Chen C."/>
            <person name="Yanf M."/>
            <person name="Daum C."/>
            <person name="Ng V."/>
            <person name="Clum A."/>
            <person name="Steindorff A."/>
            <person name="Ohm R."/>
            <person name="Martin F."/>
            <person name="Silar P."/>
            <person name="Natvig D."/>
            <person name="Lalanne C."/>
            <person name="Gautier V."/>
            <person name="Ament-Velasquez S.L."/>
            <person name="Kruys A."/>
            <person name="Hutchinson M.I."/>
            <person name="Powell A.J."/>
            <person name="Barry K."/>
            <person name="Miller A.N."/>
            <person name="Grigoriev I.V."/>
            <person name="Debuchy R."/>
            <person name="Gladieux P."/>
            <person name="Thoren M.H."/>
            <person name="Johannesson H."/>
        </authorList>
    </citation>
    <scope>NUCLEOTIDE SEQUENCE</scope>
    <source>
        <strain evidence="2">CBS 540.89</strain>
    </source>
</reference>
<proteinExistence type="predicted"/>
<comment type="caution">
    <text evidence="2">The sequence shown here is derived from an EMBL/GenBank/DDBJ whole genome shotgun (WGS) entry which is preliminary data.</text>
</comment>